<proteinExistence type="predicted"/>
<dbReference type="AlphaFoldDB" id="A0AAV4VD31"/>
<organism evidence="1 2">
    <name type="scientific">Caerostris darwini</name>
    <dbReference type="NCBI Taxonomy" id="1538125"/>
    <lineage>
        <taxon>Eukaryota</taxon>
        <taxon>Metazoa</taxon>
        <taxon>Ecdysozoa</taxon>
        <taxon>Arthropoda</taxon>
        <taxon>Chelicerata</taxon>
        <taxon>Arachnida</taxon>
        <taxon>Araneae</taxon>
        <taxon>Araneomorphae</taxon>
        <taxon>Entelegynae</taxon>
        <taxon>Araneoidea</taxon>
        <taxon>Araneidae</taxon>
        <taxon>Caerostris</taxon>
    </lineage>
</organism>
<name>A0AAV4VD31_9ARAC</name>
<dbReference type="EMBL" id="BPLQ01012839">
    <property type="protein sequence ID" value="GIY68177.1"/>
    <property type="molecule type" value="Genomic_DNA"/>
</dbReference>
<reference evidence="1 2" key="1">
    <citation type="submission" date="2021-06" db="EMBL/GenBank/DDBJ databases">
        <title>Caerostris darwini draft genome.</title>
        <authorList>
            <person name="Kono N."/>
            <person name="Arakawa K."/>
        </authorList>
    </citation>
    <scope>NUCLEOTIDE SEQUENCE [LARGE SCALE GENOMIC DNA]</scope>
</reference>
<dbReference type="Proteomes" id="UP001054837">
    <property type="component" value="Unassembled WGS sequence"/>
</dbReference>
<protein>
    <submittedName>
        <fullName evidence="1">Uncharacterized protein</fullName>
    </submittedName>
</protein>
<gene>
    <name evidence="1" type="ORF">CDAR_255731</name>
</gene>
<accession>A0AAV4VD31</accession>
<comment type="caution">
    <text evidence="1">The sequence shown here is derived from an EMBL/GenBank/DDBJ whole genome shotgun (WGS) entry which is preliminary data.</text>
</comment>
<keyword evidence="2" id="KW-1185">Reference proteome</keyword>
<evidence type="ECO:0000313" key="2">
    <source>
        <dbReference type="Proteomes" id="UP001054837"/>
    </source>
</evidence>
<sequence>MVHKIFILCRNDLIRSHAKNLFSEHHRPSCMASTISPLVIASLSSNNFLLHIGELAFHYACHEQPTNG</sequence>
<evidence type="ECO:0000313" key="1">
    <source>
        <dbReference type="EMBL" id="GIY68177.1"/>
    </source>
</evidence>